<evidence type="ECO:0000256" key="2">
    <source>
        <dbReference type="ARBA" id="ARBA00022771"/>
    </source>
</evidence>
<sequence>MPKGAHPTRASGANRGAGSASAQPDFPNLLENLKLGLKTVPEETPRPNKHTDRVAWNNHVERELSQKYDSFSYSTKPFEEWTDMNSWKNKPVNLQELNQEIAFRIKTIMRAEGDLIRLALDDLVYGTLEADWAAMDVIRKEGLVLEGLYCAACVAPRLGHDSRLSCPEMTVGHLAGDGEYNFVRMLKRLIDHDPTGNARVKSVFFFPHPYFEHDNRCTDAAPDFIKAVLYWKSLLRNFYIVNTLLGILYAYHDRPRPPIHLPKATLLLRTEERTQDRRTFFSEFKNSGFTLEPQGKDEPAITLYACYTCCLETENHTDLKKCGRCHLVRYCSSKCQKNNWPSHKKLCGQERFDPALLTPIPEADDSFIGCPTTVEGFRRMPALWQQIRSLSQNDSLLQDYHFYEASGGTLSLRILDPPGAQMVFLVARRRAMASGSPPAVHMMFTIVKHQWKYVAGKPDMTLEQIRSQFEKEYRVKVTEMGVEGAGAFVPPTQQELEEERRYLEQRLSIADPAVREDYRRLQETVAEERALCAASLY</sequence>
<evidence type="ECO:0000256" key="3">
    <source>
        <dbReference type="ARBA" id="ARBA00022833"/>
    </source>
</evidence>
<evidence type="ECO:0000256" key="1">
    <source>
        <dbReference type="ARBA" id="ARBA00022723"/>
    </source>
</evidence>
<keyword evidence="1" id="KW-0479">Metal-binding</keyword>
<evidence type="ECO:0000313" key="7">
    <source>
        <dbReference type="EMBL" id="KAJ7198308.1"/>
    </source>
</evidence>
<dbReference type="AlphaFoldDB" id="A0AAD6Y7R8"/>
<accession>A0AAD6Y7R8</accession>
<dbReference type="InterPro" id="IPR002893">
    <property type="entry name" value="Znf_MYND"/>
</dbReference>
<feature type="region of interest" description="Disordered" evidence="5">
    <location>
        <begin position="1"/>
        <end position="26"/>
    </location>
</feature>
<dbReference type="Gene3D" id="6.10.140.2220">
    <property type="match status" value="1"/>
</dbReference>
<evidence type="ECO:0000256" key="4">
    <source>
        <dbReference type="PROSITE-ProRule" id="PRU00134"/>
    </source>
</evidence>
<protein>
    <recommendedName>
        <fullName evidence="6">MYND-type domain-containing protein</fullName>
    </recommendedName>
</protein>
<reference evidence="7" key="1">
    <citation type="submission" date="2023-03" db="EMBL/GenBank/DDBJ databases">
        <title>Massive genome expansion in bonnet fungi (Mycena s.s.) driven by repeated elements and novel gene families across ecological guilds.</title>
        <authorList>
            <consortium name="Lawrence Berkeley National Laboratory"/>
            <person name="Harder C.B."/>
            <person name="Miyauchi S."/>
            <person name="Viragh M."/>
            <person name="Kuo A."/>
            <person name="Thoen E."/>
            <person name="Andreopoulos B."/>
            <person name="Lu D."/>
            <person name="Skrede I."/>
            <person name="Drula E."/>
            <person name="Henrissat B."/>
            <person name="Morin E."/>
            <person name="Kohler A."/>
            <person name="Barry K."/>
            <person name="LaButti K."/>
            <person name="Morin E."/>
            <person name="Salamov A."/>
            <person name="Lipzen A."/>
            <person name="Mereny Z."/>
            <person name="Hegedus B."/>
            <person name="Baldrian P."/>
            <person name="Stursova M."/>
            <person name="Weitz H."/>
            <person name="Taylor A."/>
            <person name="Grigoriev I.V."/>
            <person name="Nagy L.G."/>
            <person name="Martin F."/>
            <person name="Kauserud H."/>
        </authorList>
    </citation>
    <scope>NUCLEOTIDE SEQUENCE</scope>
    <source>
        <strain evidence="7">9144</strain>
    </source>
</reference>
<proteinExistence type="predicted"/>
<dbReference type="Proteomes" id="UP001219525">
    <property type="component" value="Unassembled WGS sequence"/>
</dbReference>
<dbReference type="SUPFAM" id="SSF144232">
    <property type="entry name" value="HIT/MYND zinc finger-like"/>
    <property type="match status" value="1"/>
</dbReference>
<keyword evidence="8" id="KW-1185">Reference proteome</keyword>
<dbReference type="EMBL" id="JARJCW010000073">
    <property type="protein sequence ID" value="KAJ7198308.1"/>
    <property type="molecule type" value="Genomic_DNA"/>
</dbReference>
<comment type="caution">
    <text evidence="7">The sequence shown here is derived from an EMBL/GenBank/DDBJ whole genome shotgun (WGS) entry which is preliminary data.</text>
</comment>
<gene>
    <name evidence="7" type="ORF">GGX14DRAFT_470140</name>
</gene>
<evidence type="ECO:0000256" key="5">
    <source>
        <dbReference type="SAM" id="MobiDB-lite"/>
    </source>
</evidence>
<keyword evidence="3" id="KW-0862">Zinc</keyword>
<organism evidence="7 8">
    <name type="scientific">Mycena pura</name>
    <dbReference type="NCBI Taxonomy" id="153505"/>
    <lineage>
        <taxon>Eukaryota</taxon>
        <taxon>Fungi</taxon>
        <taxon>Dikarya</taxon>
        <taxon>Basidiomycota</taxon>
        <taxon>Agaricomycotina</taxon>
        <taxon>Agaricomycetes</taxon>
        <taxon>Agaricomycetidae</taxon>
        <taxon>Agaricales</taxon>
        <taxon>Marasmiineae</taxon>
        <taxon>Mycenaceae</taxon>
        <taxon>Mycena</taxon>
    </lineage>
</organism>
<dbReference type="Pfam" id="PF01753">
    <property type="entry name" value="zf-MYND"/>
    <property type="match status" value="1"/>
</dbReference>
<dbReference type="PROSITE" id="PS50865">
    <property type="entry name" value="ZF_MYND_2"/>
    <property type="match status" value="1"/>
</dbReference>
<evidence type="ECO:0000313" key="8">
    <source>
        <dbReference type="Proteomes" id="UP001219525"/>
    </source>
</evidence>
<dbReference type="PROSITE" id="PS01360">
    <property type="entry name" value="ZF_MYND_1"/>
    <property type="match status" value="1"/>
</dbReference>
<evidence type="ECO:0000259" key="6">
    <source>
        <dbReference type="PROSITE" id="PS50865"/>
    </source>
</evidence>
<dbReference type="GO" id="GO:0008270">
    <property type="term" value="F:zinc ion binding"/>
    <property type="evidence" value="ECO:0007669"/>
    <property type="project" value="UniProtKB-KW"/>
</dbReference>
<feature type="compositionally biased region" description="Low complexity" evidence="5">
    <location>
        <begin position="9"/>
        <end position="22"/>
    </location>
</feature>
<name>A0AAD6Y7R8_9AGAR</name>
<keyword evidence="2 4" id="KW-0863">Zinc-finger</keyword>
<feature type="domain" description="MYND-type" evidence="6">
    <location>
        <begin position="306"/>
        <end position="347"/>
    </location>
</feature>